<dbReference type="OrthoDB" id="10353520at2759"/>
<dbReference type="Proteomes" id="UP000444721">
    <property type="component" value="Unassembled WGS sequence"/>
</dbReference>
<keyword evidence="3" id="KW-1185">Reference proteome</keyword>
<sequence length="510" mass="57738">MSNNYHQVVLVMNCCGTTKPGNKPSSNSSLLYFRDIVINIHQAIKEWALKTILFLKAGQRSLSLTQEKLLLSIYSTSNHSSLQMVLAQDDLSLPLLNTSLKNHQSQYKDCHEDNVISSQIVYFTTEKFDCVSEDLNQTLGELYGDNIDLHVIKVVHDFETDVCLDTAFIDMIETFPNTRSTSVFNDPLCISRELFLSTKHILKRQGREMALLISSNIEALKFSVLPSSTLNDFEISVSDRKCQCHHEKVNSNVFYKQLQKGFVCSSTLKIIDHSDTVPLLRIGDGLTELLFNSGIDEKNQVVHTIIEMQAVSRVKLCSLPYELLIGETCLLIPSIDMDISKVEQNESEVYYLCRHLVDNNEGLLCRSESSFKATSIKDSGLIYHFLVVPDLEMKCLIIRQIATSDEVVPPVFLSRLTQNLPNSKVLKELENIEVTDEFNPLSVNSNKINFVYKTIALASAHQKKNDEKKPKWDSRTSLMQSSTSVNEPTSRRAVNIDKGQSKRVKKLVFK</sequence>
<dbReference type="EMBL" id="VFQX01000017">
    <property type="protein sequence ID" value="KAF0980732.1"/>
    <property type="molecule type" value="Genomic_DNA"/>
</dbReference>
<feature type="region of interest" description="Disordered" evidence="1">
    <location>
        <begin position="464"/>
        <end position="510"/>
    </location>
</feature>
<name>A0A6A5C1U3_NAEFO</name>
<feature type="compositionally biased region" description="Basic residues" evidence="1">
    <location>
        <begin position="501"/>
        <end position="510"/>
    </location>
</feature>
<dbReference type="VEuPathDB" id="AmoebaDB:FDP41_013215"/>
<dbReference type="VEuPathDB" id="AmoebaDB:NfTy_036250"/>
<dbReference type="GeneID" id="68120430"/>
<protein>
    <submittedName>
        <fullName evidence="2">Uncharacterized protein</fullName>
    </submittedName>
</protein>
<dbReference type="InterPro" id="IPR033587">
    <property type="entry name" value="M1AP"/>
</dbReference>
<dbReference type="RefSeq" id="XP_044565445.1">
    <property type="nucleotide sequence ID" value="XM_044703821.1"/>
</dbReference>
<proteinExistence type="predicted"/>
<accession>A0A6A5C1U3</accession>
<evidence type="ECO:0000256" key="1">
    <source>
        <dbReference type="SAM" id="MobiDB-lite"/>
    </source>
</evidence>
<dbReference type="PANTHER" id="PTHR28642">
    <property type="entry name" value="MEIOSIS 1 ARREST PROTEIN"/>
    <property type="match status" value="1"/>
</dbReference>
<gene>
    <name evidence="2" type="ORF">FDP41_013215</name>
</gene>
<dbReference type="PANTHER" id="PTHR28642:SF1">
    <property type="entry name" value="MEIOSIS 1 ARREST PROTEIN"/>
    <property type="match status" value="1"/>
</dbReference>
<dbReference type="GO" id="GO:0007283">
    <property type="term" value="P:spermatogenesis"/>
    <property type="evidence" value="ECO:0007669"/>
    <property type="project" value="InterPro"/>
</dbReference>
<feature type="compositionally biased region" description="Basic and acidic residues" evidence="1">
    <location>
        <begin position="464"/>
        <end position="474"/>
    </location>
</feature>
<dbReference type="GO" id="GO:0051308">
    <property type="term" value="P:male meiosis chromosome separation"/>
    <property type="evidence" value="ECO:0007669"/>
    <property type="project" value="TreeGrafter"/>
</dbReference>
<feature type="compositionally biased region" description="Polar residues" evidence="1">
    <location>
        <begin position="475"/>
        <end position="488"/>
    </location>
</feature>
<dbReference type="OMA" id="CICHLKE"/>
<organism evidence="2 3">
    <name type="scientific">Naegleria fowleri</name>
    <name type="common">Brain eating amoeba</name>
    <dbReference type="NCBI Taxonomy" id="5763"/>
    <lineage>
        <taxon>Eukaryota</taxon>
        <taxon>Discoba</taxon>
        <taxon>Heterolobosea</taxon>
        <taxon>Tetramitia</taxon>
        <taxon>Eutetramitia</taxon>
        <taxon>Vahlkampfiidae</taxon>
        <taxon>Naegleria</taxon>
    </lineage>
</organism>
<dbReference type="GO" id="GO:0007127">
    <property type="term" value="P:meiosis I"/>
    <property type="evidence" value="ECO:0007669"/>
    <property type="project" value="InterPro"/>
</dbReference>
<evidence type="ECO:0000313" key="3">
    <source>
        <dbReference type="Proteomes" id="UP000444721"/>
    </source>
</evidence>
<evidence type="ECO:0000313" key="2">
    <source>
        <dbReference type="EMBL" id="KAF0980732.1"/>
    </source>
</evidence>
<dbReference type="AlphaFoldDB" id="A0A6A5C1U3"/>
<reference evidence="2 3" key="1">
    <citation type="journal article" date="2019" name="Sci. Rep.">
        <title>Nanopore sequencing improves the draft genome of the human pathogenic amoeba Naegleria fowleri.</title>
        <authorList>
            <person name="Liechti N."/>
            <person name="Schurch N."/>
            <person name="Bruggmann R."/>
            <person name="Wittwer M."/>
        </authorList>
    </citation>
    <scope>NUCLEOTIDE SEQUENCE [LARGE SCALE GENOMIC DNA]</scope>
    <source>
        <strain evidence="2 3">ATCC 30894</strain>
    </source>
</reference>
<comment type="caution">
    <text evidence="2">The sequence shown here is derived from an EMBL/GenBank/DDBJ whole genome shotgun (WGS) entry which is preliminary data.</text>
</comment>
<dbReference type="VEuPathDB" id="AmoebaDB:NF0027980"/>